<protein>
    <recommendedName>
        <fullName evidence="1">At1g61320/AtMIF1 LRR domain-containing protein</fullName>
    </recommendedName>
</protein>
<accession>A0A7J7DM10</accession>
<keyword evidence="3" id="KW-1185">Reference proteome</keyword>
<comment type="caution">
    <text evidence="2">The sequence shown here is derived from an EMBL/GenBank/DDBJ whole genome shotgun (WGS) entry which is preliminary data.</text>
</comment>
<dbReference type="Gene3D" id="3.80.10.10">
    <property type="entry name" value="Ribonuclease Inhibitor"/>
    <property type="match status" value="1"/>
</dbReference>
<dbReference type="Pfam" id="PF23622">
    <property type="entry name" value="LRR_At1g61320_AtMIF1"/>
    <property type="match status" value="1"/>
</dbReference>
<dbReference type="InParanoid" id="A0A7J7DM10"/>
<dbReference type="PANTHER" id="PTHR34145">
    <property type="entry name" value="OS02G0105600 PROTEIN"/>
    <property type="match status" value="1"/>
</dbReference>
<dbReference type="InterPro" id="IPR053772">
    <property type="entry name" value="At1g61320/At1g61330-like"/>
</dbReference>
<dbReference type="InterPro" id="IPR055357">
    <property type="entry name" value="LRR_At1g61320_AtMIF1"/>
</dbReference>
<gene>
    <name evidence="2" type="ORF">HS088_TW05G00040</name>
</gene>
<organism evidence="2 3">
    <name type="scientific">Tripterygium wilfordii</name>
    <name type="common">Thunder God vine</name>
    <dbReference type="NCBI Taxonomy" id="458696"/>
    <lineage>
        <taxon>Eukaryota</taxon>
        <taxon>Viridiplantae</taxon>
        <taxon>Streptophyta</taxon>
        <taxon>Embryophyta</taxon>
        <taxon>Tracheophyta</taxon>
        <taxon>Spermatophyta</taxon>
        <taxon>Magnoliopsida</taxon>
        <taxon>eudicotyledons</taxon>
        <taxon>Gunneridae</taxon>
        <taxon>Pentapetalae</taxon>
        <taxon>rosids</taxon>
        <taxon>fabids</taxon>
        <taxon>Celastrales</taxon>
        <taxon>Celastraceae</taxon>
        <taxon>Tripterygium</taxon>
    </lineage>
</organism>
<dbReference type="Proteomes" id="UP000593562">
    <property type="component" value="Unassembled WGS sequence"/>
</dbReference>
<dbReference type="InterPro" id="IPR032675">
    <property type="entry name" value="LRR_dom_sf"/>
</dbReference>
<evidence type="ECO:0000313" key="3">
    <source>
        <dbReference type="Proteomes" id="UP000593562"/>
    </source>
</evidence>
<feature type="domain" description="At1g61320/AtMIF1 LRR" evidence="1">
    <location>
        <begin position="90"/>
        <end position="335"/>
    </location>
</feature>
<sequence>MASEEEKQRYVDCVNRAMEAFQGSTIDDFQVHFDLDSKYKCDIDRWVDFVIQKGVKRLAIDLCVYAGRTYPGNVYNFPPLCNSSALQRTLLLLRVLKLKNVNVSGAVIEYFISACTCLEKLTIRRSSSQDLVHLNVTGGQSHCLKKVKVFDCQHLKRICLSATNLLSFKYRGWIIDISYANVPNLVQVFLGGRYLDFGAYLPQLSKYVFQLQTLTLNVPVLEDEEYMGPLAIPVLTNLKNLTLRVFAYNSETLRAFTSLMKAFPSLNRLAVQFTNMFDRVKSRRERTLRKSSLRCLKEVELVGFVGRTLEMEFATFLIENAVMLEKIIIDPIPHRFVGSRAAYLKKRMQTSRECAMRLGSKFSLGDKLVLRNLSSI</sequence>
<proteinExistence type="predicted"/>
<evidence type="ECO:0000259" key="1">
    <source>
        <dbReference type="Pfam" id="PF23622"/>
    </source>
</evidence>
<dbReference type="EMBL" id="JAAARO010000005">
    <property type="protein sequence ID" value="KAF5747319.1"/>
    <property type="molecule type" value="Genomic_DNA"/>
</dbReference>
<dbReference type="AlphaFoldDB" id="A0A7J7DM10"/>
<reference evidence="2 3" key="1">
    <citation type="journal article" date="2020" name="Nat. Commun.">
        <title>Genome of Tripterygium wilfordii and identification of cytochrome P450 involved in triptolide biosynthesis.</title>
        <authorList>
            <person name="Tu L."/>
            <person name="Su P."/>
            <person name="Zhang Z."/>
            <person name="Gao L."/>
            <person name="Wang J."/>
            <person name="Hu T."/>
            <person name="Zhou J."/>
            <person name="Zhang Y."/>
            <person name="Zhao Y."/>
            <person name="Liu Y."/>
            <person name="Song Y."/>
            <person name="Tong Y."/>
            <person name="Lu Y."/>
            <person name="Yang J."/>
            <person name="Xu C."/>
            <person name="Jia M."/>
            <person name="Peters R.J."/>
            <person name="Huang L."/>
            <person name="Gao W."/>
        </authorList>
    </citation>
    <scope>NUCLEOTIDE SEQUENCE [LARGE SCALE GENOMIC DNA]</scope>
    <source>
        <strain evidence="3">cv. XIE 37</strain>
        <tissue evidence="2">Leaf</tissue>
    </source>
</reference>
<dbReference type="SUPFAM" id="SSF52047">
    <property type="entry name" value="RNI-like"/>
    <property type="match status" value="1"/>
</dbReference>
<name>A0A7J7DM10_TRIWF</name>
<evidence type="ECO:0000313" key="2">
    <source>
        <dbReference type="EMBL" id="KAF5747319.1"/>
    </source>
</evidence>
<dbReference type="PANTHER" id="PTHR34145:SF68">
    <property type="entry name" value="FBD DOMAIN-CONTAINING PROTEIN"/>
    <property type="match status" value="1"/>
</dbReference>